<evidence type="ECO:0000313" key="1">
    <source>
        <dbReference type="EMBL" id="RDU61142.1"/>
    </source>
</evidence>
<comment type="caution">
    <text evidence="1">The sequence shown here is derived from an EMBL/GenBank/DDBJ whole genome shotgun (WGS) entry which is preliminary data.</text>
</comment>
<sequence length="71" mass="8166">MFGLLAILRLYFPARADKLMGLLVNQIAILHSLAEGKDMTMSPIRKTKLLHKGNLVCYVFREYEVEMENLP</sequence>
<accession>A0A3D8I7L4</accession>
<name>A0A3D8I7L4_9HELI</name>
<dbReference type="Proteomes" id="UP000256599">
    <property type="component" value="Unassembled WGS sequence"/>
</dbReference>
<dbReference type="AlphaFoldDB" id="A0A3D8I7L4"/>
<organism evidence="1 2">
    <name type="scientific">Helicobacter marmotae</name>
    <dbReference type="NCBI Taxonomy" id="152490"/>
    <lineage>
        <taxon>Bacteria</taxon>
        <taxon>Pseudomonadati</taxon>
        <taxon>Campylobacterota</taxon>
        <taxon>Epsilonproteobacteria</taxon>
        <taxon>Campylobacterales</taxon>
        <taxon>Helicobacteraceae</taxon>
        <taxon>Helicobacter</taxon>
    </lineage>
</organism>
<evidence type="ECO:0000313" key="2">
    <source>
        <dbReference type="Proteomes" id="UP000256599"/>
    </source>
</evidence>
<keyword evidence="2" id="KW-1185">Reference proteome</keyword>
<protein>
    <submittedName>
        <fullName evidence="1">Uncharacterized protein</fullName>
    </submittedName>
</protein>
<gene>
    <name evidence="1" type="ORF">CQA63_01160</name>
</gene>
<proteinExistence type="predicted"/>
<dbReference type="EMBL" id="NXLR01000001">
    <property type="protein sequence ID" value="RDU61142.1"/>
    <property type="molecule type" value="Genomic_DNA"/>
</dbReference>
<reference evidence="1 2" key="1">
    <citation type="submission" date="2018-04" db="EMBL/GenBank/DDBJ databases">
        <title>Novel Campyloabacter and Helicobacter Species and Strains.</title>
        <authorList>
            <person name="Mannion A.J."/>
            <person name="Shen Z."/>
            <person name="Fox J.G."/>
        </authorList>
    </citation>
    <scope>NUCLEOTIDE SEQUENCE [LARGE SCALE GENOMIC DNA]</scope>
    <source>
        <strain evidence="1 2">MIT 98-6070</strain>
    </source>
</reference>